<feature type="region of interest" description="Disordered" evidence="1">
    <location>
        <begin position="75"/>
        <end position="150"/>
    </location>
</feature>
<dbReference type="EnsemblMetazoa" id="CapteT223791">
    <property type="protein sequence ID" value="CapteP223791"/>
    <property type="gene ID" value="CapteG223791"/>
</dbReference>
<reference evidence="2 4" key="2">
    <citation type="journal article" date="2013" name="Nature">
        <title>Insights into bilaterian evolution from three spiralian genomes.</title>
        <authorList>
            <person name="Simakov O."/>
            <person name="Marletaz F."/>
            <person name="Cho S.J."/>
            <person name="Edsinger-Gonzales E."/>
            <person name="Havlak P."/>
            <person name="Hellsten U."/>
            <person name="Kuo D.H."/>
            <person name="Larsson T."/>
            <person name="Lv J."/>
            <person name="Arendt D."/>
            <person name="Savage R."/>
            <person name="Osoegawa K."/>
            <person name="de Jong P."/>
            <person name="Grimwood J."/>
            <person name="Chapman J.A."/>
            <person name="Shapiro H."/>
            <person name="Aerts A."/>
            <person name="Otillar R.P."/>
            <person name="Terry A.Y."/>
            <person name="Boore J.L."/>
            <person name="Grigoriev I.V."/>
            <person name="Lindberg D.R."/>
            <person name="Seaver E.C."/>
            <person name="Weisblat D.A."/>
            <person name="Putnam N.H."/>
            <person name="Rokhsar D.S."/>
        </authorList>
    </citation>
    <scope>NUCLEOTIDE SEQUENCE</scope>
    <source>
        <strain evidence="2 4">I ESC-2004</strain>
    </source>
</reference>
<reference evidence="4" key="1">
    <citation type="submission" date="2012-12" db="EMBL/GenBank/DDBJ databases">
        <authorList>
            <person name="Hellsten U."/>
            <person name="Grimwood J."/>
            <person name="Chapman J.A."/>
            <person name="Shapiro H."/>
            <person name="Aerts A."/>
            <person name="Otillar R.P."/>
            <person name="Terry A.Y."/>
            <person name="Boore J.L."/>
            <person name="Simakov O."/>
            <person name="Marletaz F."/>
            <person name="Cho S.-J."/>
            <person name="Edsinger-Gonzales E."/>
            <person name="Havlak P."/>
            <person name="Kuo D.-H."/>
            <person name="Larsson T."/>
            <person name="Lv J."/>
            <person name="Arendt D."/>
            <person name="Savage R."/>
            <person name="Osoegawa K."/>
            <person name="de Jong P."/>
            <person name="Lindberg D.R."/>
            <person name="Seaver E.C."/>
            <person name="Weisblat D.A."/>
            <person name="Putnam N.H."/>
            <person name="Grigoriev I.V."/>
            <person name="Rokhsar D.S."/>
        </authorList>
    </citation>
    <scope>NUCLEOTIDE SEQUENCE</scope>
    <source>
        <strain evidence="4">I ESC-2004</strain>
    </source>
</reference>
<name>R7V2C3_CAPTE</name>
<accession>R7V2C3</accession>
<dbReference type="OrthoDB" id="2161780at2759"/>
<proteinExistence type="predicted"/>
<sequence length="150" mass="16206">MAEIVRTGIEKANQDLVKEHQEQLSQEGFLRQVPMVGSIFNWLSPPAKEAAKGRSFNLSSGKIETTESIYKYHMQVQESAPEGGAKGKDGPLKNNLKPRRSSHGRTASETSSVVSDKPGDVPITEVKGNGLPHDQEIEEGSPIVENGVAA</sequence>
<gene>
    <name evidence="2" type="ORF">CAPTEDRAFT_223791</name>
</gene>
<dbReference type="Proteomes" id="UP000014760">
    <property type="component" value="Unassembled WGS sequence"/>
</dbReference>
<evidence type="ECO:0000313" key="2">
    <source>
        <dbReference type="EMBL" id="ELU10486.1"/>
    </source>
</evidence>
<dbReference type="EMBL" id="KB297448">
    <property type="protein sequence ID" value="ELU10486.1"/>
    <property type="molecule type" value="Genomic_DNA"/>
</dbReference>
<protein>
    <submittedName>
        <fullName evidence="2 3">Uncharacterized protein</fullName>
    </submittedName>
</protein>
<dbReference type="AlphaFoldDB" id="R7V2C3"/>
<organism evidence="2">
    <name type="scientific">Capitella teleta</name>
    <name type="common">Polychaete worm</name>
    <dbReference type="NCBI Taxonomy" id="283909"/>
    <lineage>
        <taxon>Eukaryota</taxon>
        <taxon>Metazoa</taxon>
        <taxon>Spiralia</taxon>
        <taxon>Lophotrochozoa</taxon>
        <taxon>Annelida</taxon>
        <taxon>Polychaeta</taxon>
        <taxon>Sedentaria</taxon>
        <taxon>Scolecida</taxon>
        <taxon>Capitellidae</taxon>
        <taxon>Capitella</taxon>
    </lineage>
</organism>
<keyword evidence="4" id="KW-1185">Reference proteome</keyword>
<evidence type="ECO:0000313" key="3">
    <source>
        <dbReference type="EnsemblMetazoa" id="CapteP223791"/>
    </source>
</evidence>
<dbReference type="EMBL" id="AMQN01006036">
    <property type="status" value="NOT_ANNOTATED_CDS"/>
    <property type="molecule type" value="Genomic_DNA"/>
</dbReference>
<feature type="compositionally biased region" description="Polar residues" evidence="1">
    <location>
        <begin position="104"/>
        <end position="114"/>
    </location>
</feature>
<evidence type="ECO:0000313" key="4">
    <source>
        <dbReference type="Proteomes" id="UP000014760"/>
    </source>
</evidence>
<dbReference type="STRING" id="283909.R7V2C3"/>
<reference evidence="3" key="3">
    <citation type="submission" date="2015-06" db="UniProtKB">
        <authorList>
            <consortium name="EnsemblMetazoa"/>
        </authorList>
    </citation>
    <scope>IDENTIFICATION</scope>
</reference>
<dbReference type="HOGENOM" id="CLU_1742296_0_0_1"/>
<evidence type="ECO:0000256" key="1">
    <source>
        <dbReference type="SAM" id="MobiDB-lite"/>
    </source>
</evidence>